<evidence type="ECO:0000259" key="1">
    <source>
        <dbReference type="Pfam" id="PF02625"/>
    </source>
</evidence>
<dbReference type="AlphaFoldDB" id="X7F6A9"/>
<dbReference type="PANTHER" id="PTHR30388:SF6">
    <property type="entry name" value="XANTHINE DEHYDROGENASE SUBUNIT A-RELATED"/>
    <property type="match status" value="1"/>
</dbReference>
<gene>
    <name evidence="3" type="ORF">RISW2_13325</name>
</gene>
<dbReference type="OrthoDB" id="61481at2"/>
<evidence type="ECO:0000259" key="2">
    <source>
        <dbReference type="Pfam" id="PF13478"/>
    </source>
</evidence>
<feature type="domain" description="XdhC Rossmann" evidence="2">
    <location>
        <begin position="146"/>
        <end position="286"/>
    </location>
</feature>
<dbReference type="NCBIfam" id="TIGR02964">
    <property type="entry name" value="xanthine_xdhC"/>
    <property type="match status" value="1"/>
</dbReference>
<keyword evidence="4" id="KW-1185">Reference proteome</keyword>
<evidence type="ECO:0000313" key="3">
    <source>
        <dbReference type="EMBL" id="ETX27616.1"/>
    </source>
</evidence>
<dbReference type="Gene3D" id="3.40.50.720">
    <property type="entry name" value="NAD(P)-binding Rossmann-like Domain"/>
    <property type="match status" value="1"/>
</dbReference>
<organism evidence="3 4">
    <name type="scientific">Roseivivax isoporae LMG 25204</name>
    <dbReference type="NCBI Taxonomy" id="1449351"/>
    <lineage>
        <taxon>Bacteria</taxon>
        <taxon>Pseudomonadati</taxon>
        <taxon>Pseudomonadota</taxon>
        <taxon>Alphaproteobacteria</taxon>
        <taxon>Rhodobacterales</taxon>
        <taxon>Roseobacteraceae</taxon>
        <taxon>Roseivivax</taxon>
    </lineage>
</organism>
<protein>
    <submittedName>
        <fullName evidence="3">Molybdenum cofactor sulfurylase</fullName>
    </submittedName>
</protein>
<dbReference type="PATRIC" id="fig|1449351.3.peg.3539"/>
<name>X7F6A9_9RHOB</name>
<dbReference type="InterPro" id="IPR003777">
    <property type="entry name" value="XdhC_CoxI"/>
</dbReference>
<dbReference type="eggNOG" id="COG1975">
    <property type="taxonomic scope" value="Bacteria"/>
</dbReference>
<dbReference type="STRING" id="1449351.RISW2_13325"/>
<dbReference type="InterPro" id="IPR027051">
    <property type="entry name" value="XdhC_Rossmann_dom"/>
</dbReference>
<dbReference type="PANTHER" id="PTHR30388">
    <property type="entry name" value="ALDEHYDE OXIDOREDUCTASE MOLYBDENUM COFACTOR ASSEMBLY PROTEIN"/>
    <property type="match status" value="1"/>
</dbReference>
<proteinExistence type="predicted"/>
<dbReference type="Proteomes" id="UP000023430">
    <property type="component" value="Unassembled WGS sequence"/>
</dbReference>
<comment type="caution">
    <text evidence="3">The sequence shown here is derived from an EMBL/GenBank/DDBJ whole genome shotgun (WGS) entry which is preliminary data.</text>
</comment>
<dbReference type="EMBL" id="JAME01000030">
    <property type="protein sequence ID" value="ETX27616.1"/>
    <property type="molecule type" value="Genomic_DNA"/>
</dbReference>
<dbReference type="Pfam" id="PF02625">
    <property type="entry name" value="XdhC_CoxI"/>
    <property type="match status" value="1"/>
</dbReference>
<dbReference type="InterPro" id="IPR014308">
    <property type="entry name" value="Xanthine_DH_XdhC"/>
</dbReference>
<dbReference type="InterPro" id="IPR052698">
    <property type="entry name" value="MoCofactor_Util/Proc"/>
</dbReference>
<dbReference type="RefSeq" id="WP_043773524.1">
    <property type="nucleotide sequence ID" value="NZ_JAME01000030.1"/>
</dbReference>
<reference evidence="3 4" key="1">
    <citation type="submission" date="2014-01" db="EMBL/GenBank/DDBJ databases">
        <title>Roseivivax isoporae LMG 25204 Genome Sequencing.</title>
        <authorList>
            <person name="Lai Q."/>
            <person name="Li G."/>
            <person name="Shao Z."/>
        </authorList>
    </citation>
    <scope>NUCLEOTIDE SEQUENCE [LARGE SCALE GENOMIC DNA]</scope>
    <source>
        <strain evidence="3 4">LMG 25204</strain>
    </source>
</reference>
<feature type="domain" description="XdhC- CoxI" evidence="1">
    <location>
        <begin position="12"/>
        <end position="64"/>
    </location>
</feature>
<dbReference type="Pfam" id="PF13478">
    <property type="entry name" value="XdhC_C"/>
    <property type="match status" value="1"/>
</dbReference>
<sequence length="305" mass="31816">MSFDLEALKAAVARHGRVARVVIAETRGSVPRGVGTAMLVWEGGQSGTIGGGALEYEATAAALARTGITRHALGPALGQCCGGAVTLLTEHYVAAALADLDPRVIARGPGEMPPAVRRLIEAGTAPAPRLVEGWMVEPVTDAATPLWVWGAGHVGRAVVAVMAPLPGLAITWVDTDAARFPETVPEGVTTVPAAEPERLVPRAPHDAMHLVLTYSHDIDLALCHALLGHDFAFAGLIGSETKRARFASRLSALGHDAARISRICCPIGQKSLGKHPQAIALGVATDLLDRKNARDGATWPRHSSA</sequence>
<evidence type="ECO:0000313" key="4">
    <source>
        <dbReference type="Proteomes" id="UP000023430"/>
    </source>
</evidence>
<accession>X7F6A9</accession>